<dbReference type="InParanoid" id="G0N9J8"/>
<dbReference type="AlphaFoldDB" id="G0N9J8"/>
<reference evidence="3" key="1">
    <citation type="submission" date="2011-07" db="EMBL/GenBank/DDBJ databases">
        <authorList>
            <consortium name="Caenorhabditis brenneri Sequencing and Analysis Consortium"/>
            <person name="Wilson R.K."/>
        </authorList>
    </citation>
    <scope>NUCLEOTIDE SEQUENCE [LARGE SCALE GENOMIC DNA]</scope>
    <source>
        <strain evidence="3">PB2801</strain>
    </source>
</reference>
<feature type="region of interest" description="Disordered" evidence="1">
    <location>
        <begin position="1"/>
        <end position="20"/>
    </location>
</feature>
<evidence type="ECO:0000313" key="2">
    <source>
        <dbReference type="EMBL" id="EGT55804.1"/>
    </source>
</evidence>
<accession>G0N9J8</accession>
<protein>
    <submittedName>
        <fullName evidence="2">Uncharacterized protein</fullName>
    </submittedName>
</protein>
<dbReference type="EMBL" id="GL379852">
    <property type="protein sequence ID" value="EGT55804.1"/>
    <property type="molecule type" value="Genomic_DNA"/>
</dbReference>
<proteinExistence type="predicted"/>
<evidence type="ECO:0000313" key="3">
    <source>
        <dbReference type="Proteomes" id="UP000008068"/>
    </source>
</evidence>
<dbReference type="Proteomes" id="UP000008068">
    <property type="component" value="Unassembled WGS sequence"/>
</dbReference>
<sequence>MDENSVSHRSATPRRKKNTNKLITVLKAHHKLFL</sequence>
<dbReference type="HOGENOM" id="CLU_3377551_0_0_1"/>
<evidence type="ECO:0000256" key="1">
    <source>
        <dbReference type="SAM" id="MobiDB-lite"/>
    </source>
</evidence>
<organism evidence="3">
    <name type="scientific">Caenorhabditis brenneri</name>
    <name type="common">Nematode worm</name>
    <dbReference type="NCBI Taxonomy" id="135651"/>
    <lineage>
        <taxon>Eukaryota</taxon>
        <taxon>Metazoa</taxon>
        <taxon>Ecdysozoa</taxon>
        <taxon>Nematoda</taxon>
        <taxon>Chromadorea</taxon>
        <taxon>Rhabditida</taxon>
        <taxon>Rhabditina</taxon>
        <taxon>Rhabditomorpha</taxon>
        <taxon>Rhabditoidea</taxon>
        <taxon>Rhabditidae</taxon>
        <taxon>Peloderinae</taxon>
        <taxon>Caenorhabditis</taxon>
    </lineage>
</organism>
<name>G0N9J8_CAEBE</name>
<keyword evidence="3" id="KW-1185">Reference proteome</keyword>
<gene>
    <name evidence="2" type="ORF">CAEBREN_10038</name>
</gene>